<dbReference type="Proteomes" id="UP000886885">
    <property type="component" value="Chromosome 8D"/>
</dbReference>
<reference evidence="1" key="1">
    <citation type="journal article" date="2020" name="bioRxiv">
        <title>Hybrid origin of Populus tomentosa Carr. identified through genome sequencing and phylogenomic analysis.</title>
        <authorList>
            <person name="An X."/>
            <person name="Gao K."/>
            <person name="Chen Z."/>
            <person name="Li J."/>
            <person name="Yang X."/>
            <person name="Yang X."/>
            <person name="Zhou J."/>
            <person name="Guo T."/>
            <person name="Zhao T."/>
            <person name="Huang S."/>
            <person name="Miao D."/>
            <person name="Khan W.U."/>
            <person name="Rao P."/>
            <person name="Ye M."/>
            <person name="Lei B."/>
            <person name="Liao W."/>
            <person name="Wang J."/>
            <person name="Ji L."/>
            <person name="Li Y."/>
            <person name="Guo B."/>
            <person name="Mustafa N.S."/>
            <person name="Li S."/>
            <person name="Yun Q."/>
            <person name="Keller S.R."/>
            <person name="Mao J."/>
            <person name="Zhang R."/>
            <person name="Strauss S.H."/>
        </authorList>
    </citation>
    <scope>NUCLEOTIDE SEQUENCE</scope>
    <source>
        <strain evidence="1">GM15</strain>
        <tissue evidence="1">Leaf</tissue>
    </source>
</reference>
<name>A0A8X8CSB2_POPTO</name>
<sequence length="146" mass="15961">MEMSCLWTRHLLLGTNSVLRVKHHPPSASSFTATLSIQTPPLISLSFPASPPHVHLYSILTIAPTSAIEGANIKAFRFSGNQGAKAQHKATVQTLNKQINAENDLECLEHLNKDFVKMLGHHAKFKALSLENILTASDGTRKVSIN</sequence>
<protein>
    <submittedName>
        <fullName evidence="1">Uncharacterized protein</fullName>
    </submittedName>
</protein>
<dbReference type="AlphaFoldDB" id="A0A8X8CSB2"/>
<evidence type="ECO:0000313" key="1">
    <source>
        <dbReference type="EMBL" id="KAG6764739.1"/>
    </source>
</evidence>
<dbReference type="EMBL" id="JAAWWB010000016">
    <property type="protein sequence ID" value="KAG6764739.1"/>
    <property type="molecule type" value="Genomic_DNA"/>
</dbReference>
<proteinExistence type="predicted"/>
<keyword evidence="2" id="KW-1185">Reference proteome</keyword>
<comment type="caution">
    <text evidence="1">The sequence shown here is derived from an EMBL/GenBank/DDBJ whole genome shotgun (WGS) entry which is preliminary data.</text>
</comment>
<gene>
    <name evidence="1" type="ORF">POTOM_032223</name>
</gene>
<accession>A0A8X8CSB2</accession>
<dbReference type="OrthoDB" id="1706343at2759"/>
<evidence type="ECO:0000313" key="2">
    <source>
        <dbReference type="Proteomes" id="UP000886885"/>
    </source>
</evidence>
<organism evidence="1 2">
    <name type="scientific">Populus tomentosa</name>
    <name type="common">Chinese white poplar</name>
    <dbReference type="NCBI Taxonomy" id="118781"/>
    <lineage>
        <taxon>Eukaryota</taxon>
        <taxon>Viridiplantae</taxon>
        <taxon>Streptophyta</taxon>
        <taxon>Embryophyta</taxon>
        <taxon>Tracheophyta</taxon>
        <taxon>Spermatophyta</taxon>
        <taxon>Magnoliopsida</taxon>
        <taxon>eudicotyledons</taxon>
        <taxon>Gunneridae</taxon>
        <taxon>Pentapetalae</taxon>
        <taxon>rosids</taxon>
        <taxon>fabids</taxon>
        <taxon>Malpighiales</taxon>
        <taxon>Salicaceae</taxon>
        <taxon>Saliceae</taxon>
        <taxon>Populus</taxon>
    </lineage>
</organism>